<gene>
    <name evidence="8" type="ORF">C7451_10568</name>
</gene>
<dbReference type="AlphaFoldDB" id="A0A2V3V3P8"/>
<keyword evidence="9" id="KW-1185">Reference proteome</keyword>
<keyword evidence="8" id="KW-0436">Ligase</keyword>
<feature type="transmembrane region" description="Helical" evidence="6">
    <location>
        <begin position="451"/>
        <end position="467"/>
    </location>
</feature>
<feature type="transmembrane region" description="Helical" evidence="6">
    <location>
        <begin position="220"/>
        <end position="237"/>
    </location>
</feature>
<feature type="transmembrane region" description="Helical" evidence="6">
    <location>
        <begin position="249"/>
        <end position="266"/>
    </location>
</feature>
<dbReference type="PANTHER" id="PTHR37422:SF23">
    <property type="entry name" value="TEICHURONIC ACID BIOSYNTHESIS PROTEIN TUAE"/>
    <property type="match status" value="1"/>
</dbReference>
<feature type="transmembrane region" description="Helical" evidence="6">
    <location>
        <begin position="428"/>
        <end position="445"/>
    </location>
</feature>
<dbReference type="InterPro" id="IPR007016">
    <property type="entry name" value="O-antigen_ligase-rel_domated"/>
</dbReference>
<feature type="domain" description="O-antigen ligase-related" evidence="7">
    <location>
        <begin position="258"/>
        <end position="404"/>
    </location>
</feature>
<dbReference type="Proteomes" id="UP000248014">
    <property type="component" value="Unassembled WGS sequence"/>
</dbReference>
<evidence type="ECO:0000313" key="8">
    <source>
        <dbReference type="EMBL" id="PXW76297.1"/>
    </source>
</evidence>
<evidence type="ECO:0000256" key="1">
    <source>
        <dbReference type="ARBA" id="ARBA00004141"/>
    </source>
</evidence>
<evidence type="ECO:0000256" key="4">
    <source>
        <dbReference type="ARBA" id="ARBA00023136"/>
    </source>
</evidence>
<feature type="transmembrane region" description="Helical" evidence="6">
    <location>
        <begin position="176"/>
        <end position="200"/>
    </location>
</feature>
<comment type="caution">
    <text evidence="8">The sequence shown here is derived from an EMBL/GenBank/DDBJ whole genome shotgun (WGS) entry which is preliminary data.</text>
</comment>
<evidence type="ECO:0000256" key="6">
    <source>
        <dbReference type="SAM" id="Phobius"/>
    </source>
</evidence>
<dbReference type="RefSeq" id="WP_110298347.1">
    <property type="nucleotide sequence ID" value="NZ_QJJM01000005.1"/>
</dbReference>
<evidence type="ECO:0000256" key="5">
    <source>
        <dbReference type="SAM" id="MobiDB-lite"/>
    </source>
</evidence>
<dbReference type="Pfam" id="PF04932">
    <property type="entry name" value="Wzy_C"/>
    <property type="match status" value="1"/>
</dbReference>
<comment type="subcellular location">
    <subcellularLocation>
        <location evidence="1">Membrane</location>
        <topology evidence="1">Multi-pass membrane protein</topology>
    </subcellularLocation>
</comment>
<feature type="transmembrane region" description="Helical" evidence="6">
    <location>
        <begin position="392"/>
        <end position="416"/>
    </location>
</feature>
<evidence type="ECO:0000313" key="9">
    <source>
        <dbReference type="Proteomes" id="UP000248014"/>
    </source>
</evidence>
<feature type="region of interest" description="Disordered" evidence="5">
    <location>
        <begin position="1"/>
        <end position="35"/>
    </location>
</feature>
<dbReference type="OrthoDB" id="7628239at2"/>
<feature type="transmembrane region" description="Helical" evidence="6">
    <location>
        <begin position="149"/>
        <end position="167"/>
    </location>
</feature>
<feature type="transmembrane region" description="Helical" evidence="6">
    <location>
        <begin position="272"/>
        <end position="291"/>
    </location>
</feature>
<proteinExistence type="predicted"/>
<dbReference type="GO" id="GO:0016020">
    <property type="term" value="C:membrane"/>
    <property type="evidence" value="ECO:0007669"/>
    <property type="project" value="UniProtKB-SubCell"/>
</dbReference>
<accession>A0A2V3V3P8</accession>
<dbReference type="InterPro" id="IPR051533">
    <property type="entry name" value="WaaL-like"/>
</dbReference>
<feature type="transmembrane region" description="Helical" evidence="6">
    <location>
        <begin position="303"/>
        <end position="323"/>
    </location>
</feature>
<sequence length="482" mass="52784">MAFTFARKNGRTKLGQDGKRYRSKSESRRKTAQKPQRRSRSFWILLGLLALAFLVGGSSRPEIPGLILLRPLAVLIAFYAIAITPIERWRAYLWPVVLMALITGMAIAHLVPLPPTVWQSLAGREIILDIEALAGQSEVWMPLAMAPGAAWNAFYALFVPIAAFFLAMQLDDQDHFWLLVTLTGLGLLSGMVGVIQAAGIDVKLYAIMSDTPPGLFANRNHQAAMLAMLFPMLALIASSAERFGLNGGFVRILAGALAVAVVPLVLVTGSRMGLLVSAVATLGILFLRLELLPERWVRRHGKLLIAGAVAAVLAMIAVIGFAMSRNVAVDRLSLVNEDLRYSVWREVWAFLPEYLPWGAGNGSYVEIYQLHEPAELLISSYSNHAHNDWLEVVLTMGIPGLCLLLVAVMAFLIAAWRSARARGPQAKFNRLGLLMVLVLAIASLVDYPLRTPIMAAVFAVATVWSCRPNQAIREFKGKEANV</sequence>
<keyword evidence="3 6" id="KW-1133">Transmembrane helix</keyword>
<keyword evidence="4 6" id="KW-0472">Membrane</keyword>
<dbReference type="EMBL" id="QJJM01000005">
    <property type="protein sequence ID" value="PXW76297.1"/>
    <property type="molecule type" value="Genomic_DNA"/>
</dbReference>
<evidence type="ECO:0000256" key="2">
    <source>
        <dbReference type="ARBA" id="ARBA00022692"/>
    </source>
</evidence>
<evidence type="ECO:0000259" key="7">
    <source>
        <dbReference type="Pfam" id="PF04932"/>
    </source>
</evidence>
<evidence type="ECO:0000256" key="3">
    <source>
        <dbReference type="ARBA" id="ARBA00022989"/>
    </source>
</evidence>
<feature type="transmembrane region" description="Helical" evidence="6">
    <location>
        <begin position="67"/>
        <end position="84"/>
    </location>
</feature>
<feature type="compositionally biased region" description="Basic and acidic residues" evidence="5">
    <location>
        <begin position="14"/>
        <end position="29"/>
    </location>
</feature>
<keyword evidence="2 6" id="KW-0812">Transmembrane</keyword>
<name>A0A2V3V3P8_9SPHN</name>
<feature type="transmembrane region" description="Helical" evidence="6">
    <location>
        <begin position="91"/>
        <end position="111"/>
    </location>
</feature>
<dbReference type="GO" id="GO:0016874">
    <property type="term" value="F:ligase activity"/>
    <property type="evidence" value="ECO:0007669"/>
    <property type="project" value="UniProtKB-KW"/>
</dbReference>
<organism evidence="8 9">
    <name type="scientific">Blastomonas natatoria</name>
    <dbReference type="NCBI Taxonomy" id="34015"/>
    <lineage>
        <taxon>Bacteria</taxon>
        <taxon>Pseudomonadati</taxon>
        <taxon>Pseudomonadota</taxon>
        <taxon>Alphaproteobacteria</taxon>
        <taxon>Sphingomonadales</taxon>
        <taxon>Sphingomonadaceae</taxon>
        <taxon>Blastomonas</taxon>
    </lineage>
</organism>
<protein>
    <submittedName>
        <fullName evidence="8">O-antigen ligase</fullName>
    </submittedName>
</protein>
<dbReference type="PANTHER" id="PTHR37422">
    <property type="entry name" value="TEICHURONIC ACID BIOSYNTHESIS PROTEIN TUAE"/>
    <property type="match status" value="1"/>
</dbReference>
<reference evidence="8 9" key="1">
    <citation type="submission" date="2018-05" db="EMBL/GenBank/DDBJ databases">
        <title>Genomic Encyclopedia of Type Strains, Phase IV (KMG-IV): sequencing the most valuable type-strain genomes for metagenomic binning, comparative biology and taxonomic classification.</title>
        <authorList>
            <person name="Goeker M."/>
        </authorList>
    </citation>
    <scope>NUCLEOTIDE SEQUENCE [LARGE SCALE GENOMIC DNA]</scope>
    <source>
        <strain evidence="8 9">DSM 3183</strain>
    </source>
</reference>